<evidence type="ECO:0000313" key="2">
    <source>
        <dbReference type="EMBL" id="QGX98163.1"/>
    </source>
</evidence>
<dbReference type="Proteomes" id="UP000428330">
    <property type="component" value="Chromosome"/>
</dbReference>
<dbReference type="KEGG" id="rom:EI983_07670"/>
<dbReference type="EMBL" id="CP034348">
    <property type="protein sequence ID" value="QGX98163.1"/>
    <property type="molecule type" value="Genomic_DNA"/>
</dbReference>
<dbReference type="Gene3D" id="3.90.1200.10">
    <property type="match status" value="1"/>
</dbReference>
<dbReference type="InterPro" id="IPR011009">
    <property type="entry name" value="Kinase-like_dom_sf"/>
</dbReference>
<protein>
    <recommendedName>
        <fullName evidence="1">Aminoglycoside phosphotransferase domain-containing protein</fullName>
    </recommendedName>
</protein>
<dbReference type="OrthoDB" id="7817715at2"/>
<organism evidence="2 3">
    <name type="scientific">Roseovarius faecimaris</name>
    <dbReference type="NCBI Taxonomy" id="2494550"/>
    <lineage>
        <taxon>Bacteria</taxon>
        <taxon>Pseudomonadati</taxon>
        <taxon>Pseudomonadota</taxon>
        <taxon>Alphaproteobacteria</taxon>
        <taxon>Rhodobacterales</taxon>
        <taxon>Roseobacteraceae</taxon>
        <taxon>Roseovarius</taxon>
    </lineage>
</organism>
<evidence type="ECO:0000313" key="3">
    <source>
        <dbReference type="Proteomes" id="UP000428330"/>
    </source>
</evidence>
<dbReference type="AlphaFoldDB" id="A0A6I6IQN3"/>
<accession>A0A6I6IQN3</accession>
<name>A0A6I6IQN3_9RHOB</name>
<evidence type="ECO:0000259" key="1">
    <source>
        <dbReference type="Pfam" id="PF01636"/>
    </source>
</evidence>
<dbReference type="SUPFAM" id="SSF56112">
    <property type="entry name" value="Protein kinase-like (PK-like)"/>
    <property type="match status" value="1"/>
</dbReference>
<proteinExistence type="predicted"/>
<keyword evidence="3" id="KW-1185">Reference proteome</keyword>
<reference evidence="3" key="1">
    <citation type="submission" date="2018-12" db="EMBL/GenBank/DDBJ databases">
        <title>Complete genome sequence of Roseovarius sp. MME-070.</title>
        <authorList>
            <person name="Nam Y.-D."/>
            <person name="Kang J."/>
            <person name="Chung W.-H."/>
            <person name="Park Y.S."/>
        </authorList>
    </citation>
    <scope>NUCLEOTIDE SEQUENCE [LARGE SCALE GENOMIC DNA]</scope>
    <source>
        <strain evidence="3">MME-070</strain>
    </source>
</reference>
<dbReference type="InterPro" id="IPR002575">
    <property type="entry name" value="Aminoglycoside_PTrfase"/>
</dbReference>
<dbReference type="RefSeq" id="WP_157706795.1">
    <property type="nucleotide sequence ID" value="NZ_CP034348.1"/>
</dbReference>
<sequence>MSGPTPPLSELDGTMQIVARFEEARAADPALAEAELDELKRLVPGKRAMLSGRWQGRAAIFRMHLDPASHAPGNEWAEMTRAWPHMQGKTLRIAEPLHVNEEFGLLVIEDIPGTPLMQHMWHLDPADRAPCLPQAAAWLRAYTANSEITAKPRAAVWLQKAAAAAATQPHPKLQRRERKILRHLKRLAPLCDDLPWRHAISHGDFHPNNLIVGEDRLTGIDLGGSATIPIYKDMARFLMHMGRRGLIPSGEARFGVDARGIDAFAGAFSLSAQERDLILPFMLGVEALIRVEHAGIKRGRVRRAAEMSDRLIADLDTL</sequence>
<feature type="domain" description="Aminoglycoside phosphotransferase" evidence="1">
    <location>
        <begin position="78"/>
        <end position="244"/>
    </location>
</feature>
<dbReference type="Pfam" id="PF01636">
    <property type="entry name" value="APH"/>
    <property type="match status" value="1"/>
</dbReference>
<gene>
    <name evidence="2" type="ORF">EI983_07670</name>
</gene>